<reference evidence="2" key="1">
    <citation type="journal article" date="2024" name="BMC Genomics">
        <title>Functional annotation of a divergent genome using sequence and structure-based similarity.</title>
        <authorList>
            <person name="Svedberg D."/>
            <person name="Winiger R.R."/>
            <person name="Berg A."/>
            <person name="Sharma H."/>
            <person name="Tellgren-Roth C."/>
            <person name="Debrunner-Vossbrinck B.A."/>
            <person name="Vossbrinck C.R."/>
            <person name="Barandun J."/>
        </authorList>
    </citation>
    <scope>NUCLEOTIDE SEQUENCE</scope>
    <source>
        <strain evidence="2">Illinois isolate</strain>
    </source>
</reference>
<dbReference type="GeneID" id="90541898"/>
<dbReference type="KEGG" id="vnx:VNE69_07142"/>
<organism evidence="2 3">
    <name type="scientific">Vairimorpha necatrix</name>
    <dbReference type="NCBI Taxonomy" id="6039"/>
    <lineage>
        <taxon>Eukaryota</taxon>
        <taxon>Fungi</taxon>
        <taxon>Fungi incertae sedis</taxon>
        <taxon>Microsporidia</taxon>
        <taxon>Nosematidae</taxon>
        <taxon>Vairimorpha</taxon>
    </lineage>
</organism>
<name>A0AAX4JDM4_9MICR</name>
<dbReference type="EMBL" id="CP142732">
    <property type="protein sequence ID" value="WUR04075.1"/>
    <property type="molecule type" value="Genomic_DNA"/>
</dbReference>
<keyword evidence="3" id="KW-1185">Reference proteome</keyword>
<keyword evidence="1" id="KW-0732">Signal</keyword>
<accession>A0AAX4JDM4</accession>
<evidence type="ECO:0000313" key="3">
    <source>
        <dbReference type="Proteomes" id="UP001334084"/>
    </source>
</evidence>
<sequence length="186" mass="22030">MIFLMFLKVFLCILCFKKSILEEISVLRNRSCEFRSAIILLKTQIEQSKDEIKKYVLESKNQKILTAFNTYHTSLCQYDNRTFPHKEIDHFEKGKINKHSISRLLVSIVAFEGKVFVIKASQDQFVDVIKRSYTENGSLDLNDCLRFMNELNKTCKEKITEIMILTGKIIYRLREKKMQSKYFTLF</sequence>
<protein>
    <submittedName>
        <fullName evidence="2">Uncharacterized protein</fullName>
    </submittedName>
</protein>
<evidence type="ECO:0000256" key="1">
    <source>
        <dbReference type="SAM" id="SignalP"/>
    </source>
</evidence>
<dbReference type="RefSeq" id="XP_065330220.1">
    <property type="nucleotide sequence ID" value="XM_065474148.1"/>
</dbReference>
<feature type="signal peptide" evidence="1">
    <location>
        <begin position="1"/>
        <end position="21"/>
    </location>
</feature>
<proteinExistence type="predicted"/>
<feature type="chain" id="PRO_5043735676" evidence="1">
    <location>
        <begin position="22"/>
        <end position="186"/>
    </location>
</feature>
<gene>
    <name evidence="2" type="ORF">VNE69_07142</name>
</gene>
<dbReference type="Proteomes" id="UP001334084">
    <property type="component" value="Chromosome 7"/>
</dbReference>
<evidence type="ECO:0000313" key="2">
    <source>
        <dbReference type="EMBL" id="WUR04075.1"/>
    </source>
</evidence>
<dbReference type="AlphaFoldDB" id="A0AAX4JDM4"/>